<dbReference type="InterPro" id="IPR016181">
    <property type="entry name" value="Acyl_CoA_acyltransferase"/>
</dbReference>
<sequence>MIIVETERLVLRNWQEGDRDLFYEINRDEKVMTFFPLRRSHAECDLLFARNRDAITETGLGFYALADRDTDEAYGFCGLSKVDLPGILPEGAVEIGWRLATRYWGNGYVTEAGKRLLLYGHDDLGLRDIYAFAVHDNIRSTAVMRRLEMQYLQGQDFDHPNVPDTHPHLKRHVLFRSTGDIRPTATKQHD</sequence>
<accession>A0A4S8PTP9</accession>
<keyword evidence="2" id="KW-0808">Transferase</keyword>
<evidence type="ECO:0000259" key="1">
    <source>
        <dbReference type="Pfam" id="PF13302"/>
    </source>
</evidence>
<dbReference type="EMBL" id="STGU01000007">
    <property type="protein sequence ID" value="THV34738.1"/>
    <property type="molecule type" value="Genomic_DNA"/>
</dbReference>
<feature type="domain" description="N-acetyltransferase" evidence="1">
    <location>
        <begin position="8"/>
        <end position="150"/>
    </location>
</feature>
<name>A0A4S8PTP9_9HYPH</name>
<dbReference type="AlphaFoldDB" id="A0A4S8PTP9"/>
<comment type="caution">
    <text evidence="2">The sequence shown here is derived from an EMBL/GenBank/DDBJ whole genome shotgun (WGS) entry which is preliminary data.</text>
</comment>
<dbReference type="InterPro" id="IPR051531">
    <property type="entry name" value="N-acetyltransferase"/>
</dbReference>
<dbReference type="Pfam" id="PF13302">
    <property type="entry name" value="Acetyltransf_3"/>
    <property type="match status" value="1"/>
</dbReference>
<dbReference type="InterPro" id="IPR000182">
    <property type="entry name" value="GNAT_dom"/>
</dbReference>
<evidence type="ECO:0000313" key="3">
    <source>
        <dbReference type="Proteomes" id="UP000307378"/>
    </source>
</evidence>
<protein>
    <submittedName>
        <fullName evidence="2">GNAT family N-acetyltransferase</fullName>
    </submittedName>
</protein>
<dbReference type="SUPFAM" id="SSF55729">
    <property type="entry name" value="Acyl-CoA N-acyltransferases (Nat)"/>
    <property type="match status" value="1"/>
</dbReference>
<organism evidence="2 3">
    <name type="scientific">Rhizobium rosettiformans W3</name>
    <dbReference type="NCBI Taxonomy" id="538378"/>
    <lineage>
        <taxon>Bacteria</taxon>
        <taxon>Pseudomonadati</taxon>
        <taxon>Pseudomonadota</taxon>
        <taxon>Alphaproteobacteria</taxon>
        <taxon>Hyphomicrobiales</taxon>
        <taxon>Rhizobiaceae</taxon>
        <taxon>Rhizobium/Agrobacterium group</taxon>
        <taxon>Rhizobium</taxon>
    </lineage>
</organism>
<dbReference type="PANTHER" id="PTHR43792:SF1">
    <property type="entry name" value="N-ACETYLTRANSFERASE DOMAIN-CONTAINING PROTEIN"/>
    <property type="match status" value="1"/>
</dbReference>
<gene>
    <name evidence="2" type="ORF">FAA86_13715</name>
</gene>
<dbReference type="Proteomes" id="UP000307378">
    <property type="component" value="Unassembled WGS sequence"/>
</dbReference>
<dbReference type="GO" id="GO:0016747">
    <property type="term" value="F:acyltransferase activity, transferring groups other than amino-acyl groups"/>
    <property type="evidence" value="ECO:0007669"/>
    <property type="project" value="InterPro"/>
</dbReference>
<dbReference type="RefSeq" id="WP_136541442.1">
    <property type="nucleotide sequence ID" value="NZ_STGU01000007.1"/>
</dbReference>
<evidence type="ECO:0000313" key="2">
    <source>
        <dbReference type="EMBL" id="THV34738.1"/>
    </source>
</evidence>
<proteinExistence type="predicted"/>
<reference evidence="2 3" key="1">
    <citation type="submission" date="2019-04" db="EMBL/GenBank/DDBJ databases">
        <title>genome sequence of strain W3.</title>
        <authorList>
            <person name="Gao J."/>
            <person name="Sun J."/>
        </authorList>
    </citation>
    <scope>NUCLEOTIDE SEQUENCE [LARGE SCALE GENOMIC DNA]</scope>
    <source>
        <strain evidence="2 3">W3</strain>
    </source>
</reference>
<dbReference type="PANTHER" id="PTHR43792">
    <property type="entry name" value="GNAT FAMILY, PUTATIVE (AFU_ORTHOLOGUE AFUA_3G00765)-RELATED-RELATED"/>
    <property type="match status" value="1"/>
</dbReference>
<dbReference type="Gene3D" id="3.40.630.30">
    <property type="match status" value="1"/>
</dbReference>